<keyword evidence="3 6" id="KW-0808">Transferase</keyword>
<dbReference type="Gene3D" id="3.40.50.11340">
    <property type="match status" value="1"/>
</dbReference>
<dbReference type="PANTHER" id="PTHR31889">
    <property type="entry name" value="FUCOSYLTRANSFERASE 2-RELATED"/>
    <property type="match status" value="1"/>
</dbReference>
<keyword evidence="9" id="KW-1185">Reference proteome</keyword>
<dbReference type="AlphaFoldDB" id="A0A2K1L743"/>
<comment type="subcellular location">
    <subcellularLocation>
        <location evidence="6">Golgi apparatus</location>
        <location evidence="6">Golgi stack membrane</location>
        <topology evidence="6">Single-pass type II membrane protein</topology>
    </subcellularLocation>
</comment>
<evidence type="ECO:0000256" key="2">
    <source>
        <dbReference type="ARBA" id="ARBA00022676"/>
    </source>
</evidence>
<evidence type="ECO:0000313" key="7">
    <source>
        <dbReference type="EMBL" id="PNR61847.1"/>
    </source>
</evidence>
<keyword evidence="6" id="KW-0812">Transmembrane</keyword>
<dbReference type="GO" id="GO:0008107">
    <property type="term" value="F:galactoside 2-alpha-L-fucosyltransferase activity"/>
    <property type="evidence" value="ECO:0007669"/>
    <property type="project" value="InterPro"/>
</dbReference>
<comment type="function">
    <text evidence="6">May be involved in cell wall biosynthesis.</text>
</comment>
<keyword evidence="2 6" id="KW-0328">Glycosyltransferase</keyword>
<dbReference type="GO" id="GO:0009969">
    <property type="term" value="P:xyloglucan biosynthetic process"/>
    <property type="evidence" value="ECO:0000318"/>
    <property type="project" value="GO_Central"/>
</dbReference>
<feature type="transmembrane region" description="Helical" evidence="6">
    <location>
        <begin position="43"/>
        <end position="65"/>
    </location>
</feature>
<proteinExistence type="inferred from homology"/>
<protein>
    <recommendedName>
        <fullName evidence="6">Fucosyltransferase</fullName>
        <ecNumber evidence="6">2.4.1.-</ecNumber>
    </recommendedName>
</protein>
<keyword evidence="6" id="KW-1133">Transmembrane helix</keyword>
<dbReference type="EC" id="2.4.1.-" evidence="6"/>
<dbReference type="Proteomes" id="UP000006727">
    <property type="component" value="Chromosome 1"/>
</dbReference>
<keyword evidence="5 6" id="KW-0961">Cell wall biogenesis/degradation</keyword>
<name>A0A2K1L743_PHYPA</name>
<dbReference type="Pfam" id="PF03254">
    <property type="entry name" value="XG_FTase"/>
    <property type="match status" value="1"/>
</dbReference>
<organism evidence="7">
    <name type="scientific">Physcomitrium patens</name>
    <name type="common">Spreading-leaved earth moss</name>
    <name type="synonym">Physcomitrella patens</name>
    <dbReference type="NCBI Taxonomy" id="3218"/>
    <lineage>
        <taxon>Eukaryota</taxon>
        <taxon>Viridiplantae</taxon>
        <taxon>Streptophyta</taxon>
        <taxon>Embryophyta</taxon>
        <taxon>Bryophyta</taxon>
        <taxon>Bryophytina</taxon>
        <taxon>Bryopsida</taxon>
        <taxon>Funariidae</taxon>
        <taxon>Funariales</taxon>
        <taxon>Funariaceae</taxon>
        <taxon>Physcomitrium</taxon>
    </lineage>
</organism>
<dbReference type="PaxDb" id="3218-PP1S38_405V6.1"/>
<dbReference type="InParanoid" id="A0A2K1L743"/>
<dbReference type="InterPro" id="IPR004938">
    <property type="entry name" value="XG_FTase"/>
</dbReference>
<evidence type="ECO:0000256" key="6">
    <source>
        <dbReference type="RuleBase" id="RU367004"/>
    </source>
</evidence>
<evidence type="ECO:0000256" key="5">
    <source>
        <dbReference type="ARBA" id="ARBA00023316"/>
    </source>
</evidence>
<comment type="similarity">
    <text evidence="1 6">Belongs to the glycosyltransferase 37 family.</text>
</comment>
<reference evidence="8" key="3">
    <citation type="submission" date="2020-12" db="UniProtKB">
        <authorList>
            <consortium name="EnsemblPlants"/>
        </authorList>
    </citation>
    <scope>IDENTIFICATION</scope>
</reference>
<sequence length="585" mass="66424">MQELSTCRKSQGGMRMNTRLLSSEFPIHFQAEMTKDGAKGVSLPGNAILLGTLGTVVIFVCLFAMDVETVIGWAKYSSQKAVADISSIRNNQPEKSSSESASVRRDALVNITHDPTCLARTQHLLYRRDPERFQPLPEFDKAWDRYVAMHQSCTQGKNWTQVFLHERNMTVDCNYMIVMEGSGGLGNKLLSLTSAFAYALATDRIVLVESRKHFKDLLCDPFPGSSWYLPEGFPYDNVWGNATRMNVAISKNFTDVDNFVRLSLDHIQTWADGQFFCDHTHNGLAKVRWLAWTSNQYFITRLLMIPRVWERLNPLAKPGQIFTILSHKLLLPNNKLWAHVVRLYFAYLAGSSRRVGVQVRLHGRPNLAEFDPVVYDRILDCLQTNRALPKLREEEDVSDLMSFARNGYEGSTEISVLVTSLQLRYYDEMKDLYVNRPNVNGTVIRFHMVSHLDRQDGSMHQSETAFVEMWLLSFSDVLLISRYSTFGYIPQGIGGIIPSHLNTQTVPPGQENNASSCHPGISTQPCTHFPQKPRCDPGSTGNESHREWMRCHVRECVDHEGGLQLVQESEQPNESARLWGDVLQS</sequence>
<reference evidence="7 9" key="1">
    <citation type="journal article" date="2008" name="Science">
        <title>The Physcomitrella genome reveals evolutionary insights into the conquest of land by plants.</title>
        <authorList>
            <person name="Rensing S."/>
            <person name="Lang D."/>
            <person name="Zimmer A."/>
            <person name="Terry A."/>
            <person name="Salamov A."/>
            <person name="Shapiro H."/>
            <person name="Nishiyama T."/>
            <person name="Perroud P.-F."/>
            <person name="Lindquist E."/>
            <person name="Kamisugi Y."/>
            <person name="Tanahashi T."/>
            <person name="Sakakibara K."/>
            <person name="Fujita T."/>
            <person name="Oishi K."/>
            <person name="Shin-I T."/>
            <person name="Kuroki Y."/>
            <person name="Toyoda A."/>
            <person name="Suzuki Y."/>
            <person name="Hashimoto A."/>
            <person name="Yamaguchi K."/>
            <person name="Sugano A."/>
            <person name="Kohara Y."/>
            <person name="Fujiyama A."/>
            <person name="Anterola A."/>
            <person name="Aoki S."/>
            <person name="Ashton N."/>
            <person name="Barbazuk W.B."/>
            <person name="Barker E."/>
            <person name="Bennetzen J."/>
            <person name="Bezanilla M."/>
            <person name="Blankenship R."/>
            <person name="Cho S.H."/>
            <person name="Dutcher S."/>
            <person name="Estelle M."/>
            <person name="Fawcett J.A."/>
            <person name="Gundlach H."/>
            <person name="Hanada K."/>
            <person name="Heyl A."/>
            <person name="Hicks K.A."/>
            <person name="Hugh J."/>
            <person name="Lohr M."/>
            <person name="Mayer K."/>
            <person name="Melkozernov A."/>
            <person name="Murata T."/>
            <person name="Nelson D."/>
            <person name="Pils B."/>
            <person name="Prigge M."/>
            <person name="Reiss B."/>
            <person name="Renner T."/>
            <person name="Rombauts S."/>
            <person name="Rushton P."/>
            <person name="Sanderfoot A."/>
            <person name="Schween G."/>
            <person name="Shiu S.-H."/>
            <person name="Stueber K."/>
            <person name="Theodoulou F.L."/>
            <person name="Tu H."/>
            <person name="Van de Peer Y."/>
            <person name="Verrier P.J."/>
            <person name="Waters E."/>
            <person name="Wood A."/>
            <person name="Yang L."/>
            <person name="Cove D."/>
            <person name="Cuming A."/>
            <person name="Hasebe M."/>
            <person name="Lucas S."/>
            <person name="Mishler D.B."/>
            <person name="Reski R."/>
            <person name="Grigoriev I."/>
            <person name="Quatrano R.S."/>
            <person name="Boore J.L."/>
        </authorList>
    </citation>
    <scope>NUCLEOTIDE SEQUENCE [LARGE SCALE GENOMIC DNA]</scope>
    <source>
        <strain evidence="8 9">cv. Gransden 2004</strain>
    </source>
</reference>
<evidence type="ECO:0000256" key="1">
    <source>
        <dbReference type="ARBA" id="ARBA00010481"/>
    </source>
</evidence>
<evidence type="ECO:0000256" key="4">
    <source>
        <dbReference type="ARBA" id="ARBA00023180"/>
    </source>
</evidence>
<keyword evidence="6" id="KW-0472">Membrane</keyword>
<dbReference type="GO" id="GO:0042546">
    <property type="term" value="P:cell wall biogenesis"/>
    <property type="evidence" value="ECO:0007669"/>
    <property type="project" value="InterPro"/>
</dbReference>
<keyword evidence="6" id="KW-0333">Golgi apparatus</keyword>
<dbReference type="EMBL" id="ABEU02000001">
    <property type="protein sequence ID" value="PNR61847.1"/>
    <property type="molecule type" value="Genomic_DNA"/>
</dbReference>
<dbReference type="PANTHER" id="PTHR31889:SF85">
    <property type="entry name" value="FUCOSYLTRANSFERASE"/>
    <property type="match status" value="1"/>
</dbReference>
<reference evidence="7 9" key="2">
    <citation type="journal article" date="2018" name="Plant J.">
        <title>The Physcomitrella patens chromosome-scale assembly reveals moss genome structure and evolution.</title>
        <authorList>
            <person name="Lang D."/>
            <person name="Ullrich K.K."/>
            <person name="Murat F."/>
            <person name="Fuchs J."/>
            <person name="Jenkins J."/>
            <person name="Haas F.B."/>
            <person name="Piednoel M."/>
            <person name="Gundlach H."/>
            <person name="Van Bel M."/>
            <person name="Meyberg R."/>
            <person name="Vives C."/>
            <person name="Morata J."/>
            <person name="Symeonidi A."/>
            <person name="Hiss M."/>
            <person name="Muchero W."/>
            <person name="Kamisugi Y."/>
            <person name="Saleh O."/>
            <person name="Blanc G."/>
            <person name="Decker E.L."/>
            <person name="van Gessel N."/>
            <person name="Grimwood J."/>
            <person name="Hayes R.D."/>
            <person name="Graham S.W."/>
            <person name="Gunter L.E."/>
            <person name="McDaniel S.F."/>
            <person name="Hoernstein S.N.W."/>
            <person name="Larsson A."/>
            <person name="Li F.W."/>
            <person name="Perroud P.F."/>
            <person name="Phillips J."/>
            <person name="Ranjan P."/>
            <person name="Rokshar D.S."/>
            <person name="Rothfels C.J."/>
            <person name="Schneider L."/>
            <person name="Shu S."/>
            <person name="Stevenson D.W."/>
            <person name="Thummler F."/>
            <person name="Tillich M."/>
            <person name="Villarreal Aguilar J.C."/>
            <person name="Widiez T."/>
            <person name="Wong G.K."/>
            <person name="Wymore A."/>
            <person name="Zhang Y."/>
            <person name="Zimmer A.D."/>
            <person name="Quatrano R.S."/>
            <person name="Mayer K.F.X."/>
            <person name="Goodstein D."/>
            <person name="Casacuberta J.M."/>
            <person name="Vandepoele K."/>
            <person name="Reski R."/>
            <person name="Cuming A.C."/>
            <person name="Tuskan G.A."/>
            <person name="Maumus F."/>
            <person name="Salse J."/>
            <person name="Schmutz J."/>
            <person name="Rensing S.A."/>
        </authorList>
    </citation>
    <scope>NUCLEOTIDE SEQUENCE [LARGE SCALE GENOMIC DNA]</scope>
    <source>
        <strain evidence="8 9">cv. Gransden 2004</strain>
    </source>
</reference>
<dbReference type="GO" id="GO:0032580">
    <property type="term" value="C:Golgi cisterna membrane"/>
    <property type="evidence" value="ECO:0007669"/>
    <property type="project" value="UniProtKB-SubCell"/>
</dbReference>
<evidence type="ECO:0000313" key="9">
    <source>
        <dbReference type="Proteomes" id="UP000006727"/>
    </source>
</evidence>
<keyword evidence="4" id="KW-0325">Glycoprotein</keyword>
<gene>
    <name evidence="7" type="ORF">PHYPA_000271</name>
</gene>
<evidence type="ECO:0000313" key="8">
    <source>
        <dbReference type="EnsemblPlants" id="Pp3c1_6320V3.1"/>
    </source>
</evidence>
<dbReference type="GO" id="GO:0071555">
    <property type="term" value="P:cell wall organization"/>
    <property type="evidence" value="ECO:0007669"/>
    <property type="project" value="UniProtKB-UniRule"/>
</dbReference>
<evidence type="ECO:0000256" key="3">
    <source>
        <dbReference type="ARBA" id="ARBA00022679"/>
    </source>
</evidence>
<dbReference type="EnsemblPlants" id="Pp3c1_6320V3.1">
    <property type="protein sequence ID" value="Pp3c1_6320V3.1"/>
    <property type="gene ID" value="Pp3c1_6320"/>
</dbReference>
<accession>A0A2K1L743</accession>
<dbReference type="Gramene" id="Pp3c1_6320V3.1">
    <property type="protein sequence ID" value="Pp3c1_6320V3.1"/>
    <property type="gene ID" value="Pp3c1_6320"/>
</dbReference>